<protein>
    <submittedName>
        <fullName evidence="3">Glucose 1-dehydrogenase 2</fullName>
    </submittedName>
</protein>
<dbReference type="Proteomes" id="UP000190776">
    <property type="component" value="Unassembled WGS sequence"/>
</dbReference>
<evidence type="ECO:0000313" key="3">
    <source>
        <dbReference type="EMBL" id="OMP86152.1"/>
    </source>
</evidence>
<dbReference type="AlphaFoldDB" id="A0A1S8BF57"/>
<organism evidence="3 4">
    <name type="scientific">Diplodia seriata</name>
    <dbReference type="NCBI Taxonomy" id="420778"/>
    <lineage>
        <taxon>Eukaryota</taxon>
        <taxon>Fungi</taxon>
        <taxon>Dikarya</taxon>
        <taxon>Ascomycota</taxon>
        <taxon>Pezizomycotina</taxon>
        <taxon>Dothideomycetes</taxon>
        <taxon>Dothideomycetes incertae sedis</taxon>
        <taxon>Botryosphaeriales</taxon>
        <taxon>Botryosphaeriaceae</taxon>
        <taxon>Diplodia</taxon>
    </lineage>
</organism>
<dbReference type="EMBL" id="MSZU01000080">
    <property type="protein sequence ID" value="OMP86152.1"/>
    <property type="molecule type" value="Genomic_DNA"/>
</dbReference>
<reference evidence="3 4" key="1">
    <citation type="submission" date="2017-01" db="EMBL/GenBank/DDBJ databases">
        <title>Draft genome sequence of Diplodia seriata F98.1, a fungal species involved in grapevine trunk diseases.</title>
        <authorList>
            <person name="Robert-Siegwald G."/>
            <person name="Vallet J."/>
            <person name="Abou-Mansour E."/>
            <person name="Xu J."/>
            <person name="Rey P."/>
            <person name="Bertsch C."/>
            <person name="Rego C."/>
            <person name="Larignon P."/>
            <person name="Fontaine F."/>
            <person name="Lebrun M.-H."/>
        </authorList>
    </citation>
    <scope>NUCLEOTIDE SEQUENCE [LARGE SCALE GENOMIC DNA]</scope>
    <source>
        <strain evidence="3 4">F98.1</strain>
    </source>
</reference>
<sequence length="275" mass="29364">MRRLLNKTAIVTGASSGLGRAIALRYAAEGAKLVCADLAPSARRSGSGAGNDADAGKDMDTHELIRRRGGEAQFVEADVGEKEGVERLVGAAVERWGRVDVMVNNAGVSFEAKTPAVLHLTDDKVWDDTMCINARSVFLGCKYAIAQMLKQEPHESGDRGWIVNISSIMGLIAGPQNPSYCASKGAVSSLTRQAALDYAEHRIHCNAICPGYIQTAIFRETTQNLTPWDVLVKRHPFGGPGHAEDVAKIAVTLASDDASWMTGTNIPVDGGFTAR</sequence>
<dbReference type="GO" id="GO:0016616">
    <property type="term" value="F:oxidoreductase activity, acting on the CH-OH group of donors, NAD or NADP as acceptor"/>
    <property type="evidence" value="ECO:0007669"/>
    <property type="project" value="TreeGrafter"/>
</dbReference>
<dbReference type="SUPFAM" id="SSF51735">
    <property type="entry name" value="NAD(P)-binding Rossmann-fold domains"/>
    <property type="match status" value="1"/>
</dbReference>
<gene>
    <name evidence="3" type="ORF">BK809_0003321</name>
</gene>
<dbReference type="PANTHER" id="PTHR42760:SF124">
    <property type="entry name" value="SHORT-CHAIN DEHYDROGENASE_REDUCTASE"/>
    <property type="match status" value="1"/>
</dbReference>
<evidence type="ECO:0000256" key="2">
    <source>
        <dbReference type="ARBA" id="ARBA00022857"/>
    </source>
</evidence>
<evidence type="ECO:0000313" key="4">
    <source>
        <dbReference type="Proteomes" id="UP000190776"/>
    </source>
</evidence>
<dbReference type="FunFam" id="3.40.50.720:FF:000084">
    <property type="entry name" value="Short-chain dehydrogenase reductase"/>
    <property type="match status" value="1"/>
</dbReference>
<dbReference type="PANTHER" id="PTHR42760">
    <property type="entry name" value="SHORT-CHAIN DEHYDROGENASES/REDUCTASES FAMILY MEMBER"/>
    <property type="match status" value="1"/>
</dbReference>
<name>A0A1S8BF57_9PEZI</name>
<comment type="caution">
    <text evidence="3">The sequence shown here is derived from an EMBL/GenBank/DDBJ whole genome shotgun (WGS) entry which is preliminary data.</text>
</comment>
<keyword evidence="2" id="KW-0521">NADP</keyword>
<dbReference type="PRINTS" id="PR00080">
    <property type="entry name" value="SDRFAMILY"/>
</dbReference>
<accession>A0A1S8BF57</accession>
<dbReference type="Gene3D" id="3.40.50.720">
    <property type="entry name" value="NAD(P)-binding Rossmann-like Domain"/>
    <property type="match status" value="1"/>
</dbReference>
<dbReference type="PRINTS" id="PR00081">
    <property type="entry name" value="GDHRDH"/>
</dbReference>
<dbReference type="CDD" id="cd05233">
    <property type="entry name" value="SDR_c"/>
    <property type="match status" value="1"/>
</dbReference>
<dbReference type="InterPro" id="IPR036291">
    <property type="entry name" value="NAD(P)-bd_dom_sf"/>
</dbReference>
<comment type="similarity">
    <text evidence="1">Belongs to the short-chain dehydrogenases/reductases (SDR) family.</text>
</comment>
<dbReference type="InterPro" id="IPR020904">
    <property type="entry name" value="Sc_DH/Rdtase_CS"/>
</dbReference>
<dbReference type="Pfam" id="PF13561">
    <property type="entry name" value="adh_short_C2"/>
    <property type="match status" value="1"/>
</dbReference>
<dbReference type="OrthoDB" id="417891at2759"/>
<dbReference type="STRING" id="420778.A0A1S8BF57"/>
<proteinExistence type="inferred from homology"/>
<evidence type="ECO:0000256" key="1">
    <source>
        <dbReference type="ARBA" id="ARBA00006484"/>
    </source>
</evidence>
<dbReference type="InterPro" id="IPR002347">
    <property type="entry name" value="SDR_fam"/>
</dbReference>
<dbReference type="PROSITE" id="PS00061">
    <property type="entry name" value="ADH_SHORT"/>
    <property type="match status" value="1"/>
</dbReference>